<feature type="compositionally biased region" description="Polar residues" evidence="6">
    <location>
        <begin position="462"/>
        <end position="478"/>
    </location>
</feature>
<name>A0A817MIC0_9BILA</name>
<feature type="compositionally biased region" description="Polar residues" evidence="6">
    <location>
        <begin position="442"/>
        <end position="453"/>
    </location>
</feature>
<gene>
    <name evidence="8" type="ORF">TIS948_LOCUS5174</name>
</gene>
<dbReference type="PANTHER" id="PTHR46481">
    <property type="entry name" value="ZINC FINGER BED DOMAIN-CONTAINING PROTEIN 4"/>
    <property type="match status" value="1"/>
</dbReference>
<dbReference type="Proteomes" id="UP000663825">
    <property type="component" value="Unassembled WGS sequence"/>
</dbReference>
<keyword evidence="2" id="KW-0479">Metal-binding</keyword>
<evidence type="ECO:0000256" key="3">
    <source>
        <dbReference type="ARBA" id="ARBA00022771"/>
    </source>
</evidence>
<dbReference type="InterPro" id="IPR052035">
    <property type="entry name" value="ZnF_BED_domain_contain"/>
</dbReference>
<feature type="compositionally biased region" description="Basic and acidic residues" evidence="6">
    <location>
        <begin position="340"/>
        <end position="366"/>
    </location>
</feature>
<keyword evidence="7" id="KW-0732">Signal</keyword>
<dbReference type="PANTHER" id="PTHR46481:SF10">
    <property type="entry name" value="ZINC FINGER BED DOMAIN-CONTAINING PROTEIN 39"/>
    <property type="match status" value="1"/>
</dbReference>
<dbReference type="AlphaFoldDB" id="A0A817MIC0"/>
<keyword evidence="4" id="KW-0862">Zinc</keyword>
<evidence type="ECO:0000256" key="2">
    <source>
        <dbReference type="ARBA" id="ARBA00022723"/>
    </source>
</evidence>
<protein>
    <submittedName>
        <fullName evidence="8">Uncharacterized protein</fullName>
    </submittedName>
</protein>
<evidence type="ECO:0000313" key="9">
    <source>
        <dbReference type="Proteomes" id="UP000663825"/>
    </source>
</evidence>
<feature type="compositionally biased region" description="Acidic residues" evidence="6">
    <location>
        <begin position="425"/>
        <end position="437"/>
    </location>
</feature>
<dbReference type="EMBL" id="CAJNXB010000584">
    <property type="protein sequence ID" value="CAF3072532.1"/>
    <property type="molecule type" value="Genomic_DNA"/>
</dbReference>
<dbReference type="OrthoDB" id="1607513at2759"/>
<evidence type="ECO:0000256" key="1">
    <source>
        <dbReference type="ARBA" id="ARBA00004123"/>
    </source>
</evidence>
<keyword evidence="5" id="KW-0539">Nucleus</keyword>
<organism evidence="8 9">
    <name type="scientific">Rotaria socialis</name>
    <dbReference type="NCBI Taxonomy" id="392032"/>
    <lineage>
        <taxon>Eukaryota</taxon>
        <taxon>Metazoa</taxon>
        <taxon>Spiralia</taxon>
        <taxon>Gnathifera</taxon>
        <taxon>Rotifera</taxon>
        <taxon>Eurotatoria</taxon>
        <taxon>Bdelloidea</taxon>
        <taxon>Philodinida</taxon>
        <taxon>Philodinidae</taxon>
        <taxon>Rotaria</taxon>
    </lineage>
</organism>
<dbReference type="GO" id="GO:0008270">
    <property type="term" value="F:zinc ion binding"/>
    <property type="evidence" value="ECO:0007669"/>
    <property type="project" value="UniProtKB-KW"/>
</dbReference>
<evidence type="ECO:0000256" key="4">
    <source>
        <dbReference type="ARBA" id="ARBA00022833"/>
    </source>
</evidence>
<feature type="signal peptide" evidence="7">
    <location>
        <begin position="1"/>
        <end position="25"/>
    </location>
</feature>
<keyword evidence="3" id="KW-0863">Zinc-finger</keyword>
<feature type="chain" id="PRO_5032726664" evidence="7">
    <location>
        <begin position="26"/>
        <end position="677"/>
    </location>
</feature>
<accession>A0A817MIC0</accession>
<dbReference type="SUPFAM" id="SSF140996">
    <property type="entry name" value="Hermes dimerisation domain"/>
    <property type="match status" value="1"/>
</dbReference>
<dbReference type="InterPro" id="IPR012337">
    <property type="entry name" value="RNaseH-like_sf"/>
</dbReference>
<comment type="subcellular location">
    <subcellularLocation>
        <location evidence="1">Nucleus</location>
    </subcellularLocation>
</comment>
<reference evidence="8" key="1">
    <citation type="submission" date="2021-02" db="EMBL/GenBank/DDBJ databases">
        <authorList>
            <person name="Nowell W R."/>
        </authorList>
    </citation>
    <scope>NUCLEOTIDE SEQUENCE</scope>
</reference>
<evidence type="ECO:0000313" key="8">
    <source>
        <dbReference type="EMBL" id="CAF3072532.1"/>
    </source>
</evidence>
<evidence type="ECO:0000256" key="7">
    <source>
        <dbReference type="SAM" id="SignalP"/>
    </source>
</evidence>
<dbReference type="SUPFAM" id="SSF53098">
    <property type="entry name" value="Ribonuclease H-like"/>
    <property type="match status" value="1"/>
</dbReference>
<sequence>MIIMLRTRLYVAISVLIFAVHSSQAANCTSTSFDQAVTAAQLALSLINGTQYASSTTDQLNSMFSNDLGESAAGINYTIQKTGDAVTFSYTITFACNATITTALPDGTQQTTEVKSKLNTTAVGECISAGLTDRTNHISLTAEQVKAGLIDATTEFNTGGPSYFEWTIHTTKSSYLNASTASSFKNATEFPTALANFIRTRLSSIYQKKISNVTFISLTTANTQYALKFRLYFVDRITPDSSRTKIITNIQTTIYQAIRNYFPSILKTTKIPTSSSISAPTPVVLKSTRRISLLLNNIANSVLSVSDKSPSVLGGVSNAIGNAIQDLRAALPVPPPSKSGKPDNSESHSGERGKAGHKANSGEKNKKSGSSGAGSHARPAPLGGVSNGIGNAIQGLRAALPVPPPSKPGKPDNSASYSGERVSSSDDETMNEDDQGNDNDHQNTITSNNVNSEEGQRRQRSDSTASNTTEVFKANDSSDTNLRRHLAYVHNLNQFLYPSQLQNRKKASLISTKLKQQLDKAAIDAISVDGRSFGDLGKEGITKFLNLSNPGYRVPNRKTMRRQLELSYKNYRKELKKQMTYISNISLTCDVWKSSTRAYYICITGHFYNEKSQLESYILCFRRFLGSHTAVRLRRFLFNEIQKLGIHEKMTSITTDNSKDICIAASTVGFGNLFSCL</sequence>
<evidence type="ECO:0000256" key="5">
    <source>
        <dbReference type="ARBA" id="ARBA00023242"/>
    </source>
</evidence>
<evidence type="ECO:0000256" key="6">
    <source>
        <dbReference type="SAM" id="MobiDB-lite"/>
    </source>
</evidence>
<proteinExistence type="predicted"/>
<dbReference type="GO" id="GO:0005634">
    <property type="term" value="C:nucleus"/>
    <property type="evidence" value="ECO:0007669"/>
    <property type="project" value="UniProtKB-SubCell"/>
</dbReference>
<comment type="caution">
    <text evidence="8">The sequence shown here is derived from an EMBL/GenBank/DDBJ whole genome shotgun (WGS) entry which is preliminary data.</text>
</comment>
<feature type="region of interest" description="Disordered" evidence="6">
    <location>
        <begin position="330"/>
        <end position="478"/>
    </location>
</feature>